<dbReference type="Proteomes" id="UP000190750">
    <property type="component" value="Unassembled WGS sequence"/>
</dbReference>
<accession>A0A1T1ANP0</accession>
<name>A0A1T1ANP0_RHOFE</name>
<dbReference type="STRING" id="28066.RF819_02665"/>
<dbReference type="EMBL" id="MTJN01000002">
    <property type="protein sequence ID" value="OOV05751.1"/>
    <property type="molecule type" value="Genomic_DNA"/>
</dbReference>
<sequence length="253" mass="26533">MSGKSYAGALCSVTIGTVTMESIGTTGAVGGASISLPLFEVASFASAQNHGSAHLTLPSLSLHSGGNGAAITLPGLELVAIGSAVITATYEAYAINLLQPLDSSPSNQYDAKVPAATHYTNFPFTHVVRYKNSYYGANSTGLYLLEGTTDDGAPIPFDVKTCETDFGAPEHKTVESAYLAGRLGSAATVTLTAREETTVTQAFVTPRSTKPQNHRQGFARGLKARYFALGISGEKEFELDTVDLSVGTTKRRI</sequence>
<evidence type="ECO:0000313" key="1">
    <source>
        <dbReference type="EMBL" id="OOV05751.1"/>
    </source>
</evidence>
<proteinExistence type="predicted"/>
<protein>
    <submittedName>
        <fullName evidence="1">Uncharacterized protein</fullName>
    </submittedName>
</protein>
<dbReference type="AlphaFoldDB" id="A0A1T1ANP0"/>
<organism evidence="1 2">
    <name type="scientific">Rhodoferax fermentans</name>
    <dbReference type="NCBI Taxonomy" id="28066"/>
    <lineage>
        <taxon>Bacteria</taxon>
        <taxon>Pseudomonadati</taxon>
        <taxon>Pseudomonadota</taxon>
        <taxon>Betaproteobacteria</taxon>
        <taxon>Burkholderiales</taxon>
        <taxon>Comamonadaceae</taxon>
        <taxon>Rhodoferax</taxon>
    </lineage>
</organism>
<evidence type="ECO:0000313" key="2">
    <source>
        <dbReference type="Proteomes" id="UP000190750"/>
    </source>
</evidence>
<reference evidence="1 2" key="1">
    <citation type="submission" date="2017-01" db="EMBL/GenBank/DDBJ databases">
        <title>Genome sequencing of Rhodoferax fermentans JCM 7819.</title>
        <authorList>
            <person name="Kim Y.J."/>
            <person name="Farh M.E.-A."/>
            <person name="Yang D.-C."/>
        </authorList>
    </citation>
    <scope>NUCLEOTIDE SEQUENCE [LARGE SCALE GENOMIC DNA]</scope>
    <source>
        <strain evidence="1 2">JCM 7819</strain>
    </source>
</reference>
<comment type="caution">
    <text evidence="1">The sequence shown here is derived from an EMBL/GenBank/DDBJ whole genome shotgun (WGS) entry which is preliminary data.</text>
</comment>
<keyword evidence="2" id="KW-1185">Reference proteome</keyword>
<gene>
    <name evidence="1" type="ORF">RF819_02665</name>
</gene>